<comment type="caution">
    <text evidence="1">The sequence shown here is derived from an EMBL/GenBank/DDBJ whole genome shotgun (WGS) entry which is preliminary data.</text>
</comment>
<dbReference type="InterPro" id="IPR037219">
    <property type="entry name" value="Peptidase_M41-like"/>
</dbReference>
<dbReference type="Gene3D" id="1.20.58.760">
    <property type="entry name" value="Peptidase M41"/>
    <property type="match status" value="1"/>
</dbReference>
<dbReference type="RefSeq" id="WP_281807876.1">
    <property type="nucleotide sequence ID" value="NZ_BSDO01000003.1"/>
</dbReference>
<dbReference type="SUPFAM" id="SSF140990">
    <property type="entry name" value="FtsH protease domain-like"/>
    <property type="match status" value="1"/>
</dbReference>
<reference evidence="1 2" key="1">
    <citation type="submission" date="2023-07" db="EMBL/GenBank/DDBJ databases">
        <title>Genomic Encyclopedia of Type Strains, Phase IV (KMG-IV): sequencing the most valuable type-strain genomes for metagenomic binning, comparative biology and taxonomic classification.</title>
        <authorList>
            <person name="Goeker M."/>
        </authorList>
    </citation>
    <scope>NUCLEOTIDE SEQUENCE [LARGE SCALE GENOMIC DNA]</scope>
    <source>
        <strain evidence="1 2">DSM 338</strain>
    </source>
</reference>
<gene>
    <name evidence="1" type="ORF">GGQ86_002723</name>
</gene>
<dbReference type="EMBL" id="JAVDPY010000004">
    <property type="protein sequence ID" value="MDR6334247.1"/>
    <property type="molecule type" value="Genomic_DNA"/>
</dbReference>
<evidence type="ECO:0000313" key="2">
    <source>
        <dbReference type="Proteomes" id="UP001245370"/>
    </source>
</evidence>
<proteinExistence type="predicted"/>
<evidence type="ECO:0008006" key="3">
    <source>
        <dbReference type="Google" id="ProtNLM"/>
    </source>
</evidence>
<dbReference type="Proteomes" id="UP001245370">
    <property type="component" value="Unassembled WGS sequence"/>
</dbReference>
<dbReference type="GeneID" id="95763423"/>
<protein>
    <recommendedName>
        <fullName evidence="3">ATP-dependent Zn protease</fullName>
    </recommendedName>
</protein>
<organism evidence="1 2">
    <name type="scientific">Xanthobacter flavus</name>
    <dbReference type="NCBI Taxonomy" id="281"/>
    <lineage>
        <taxon>Bacteria</taxon>
        <taxon>Pseudomonadati</taxon>
        <taxon>Pseudomonadota</taxon>
        <taxon>Alphaproteobacteria</taxon>
        <taxon>Hyphomicrobiales</taxon>
        <taxon>Xanthobacteraceae</taxon>
        <taxon>Xanthobacter</taxon>
    </lineage>
</organism>
<keyword evidence="2" id="KW-1185">Reference proteome</keyword>
<evidence type="ECO:0000313" key="1">
    <source>
        <dbReference type="EMBL" id="MDR6334247.1"/>
    </source>
</evidence>
<name>A0ABU1KK41_XANFL</name>
<accession>A0ABU1KK41</accession>
<sequence>MTVTPAHEIPLGIRRKAIAVHEAGHALVAILLKRDVTEAMLHPPDGLSGETRFASTESLPLDLTLEADRRRVADAIVVLMAGQAAEAEYWRRHALLYSPKVTSHRTDAAEVHALKSGLALSPEQDALFTGYCIEKAKKLVLQDPAQAAIQEMAMRLSETMSLLRAEMNEIMARHRVALRK</sequence>